<reference evidence="3" key="2">
    <citation type="submission" date="2023-03" db="EMBL/GenBank/DDBJ databases">
        <authorList>
            <person name="Inwood S.N."/>
            <person name="Skelly J.G."/>
            <person name="Guhlin J."/>
            <person name="Harrop T.W.R."/>
            <person name="Goldson S.G."/>
            <person name="Dearden P.K."/>
        </authorList>
    </citation>
    <scope>NUCLEOTIDE SEQUENCE</scope>
    <source>
        <strain evidence="3">Lincoln</strain>
        <tissue evidence="3">Whole body</tissue>
    </source>
</reference>
<dbReference type="InterPro" id="IPR002591">
    <property type="entry name" value="Phosphodiest/P_Trfase"/>
</dbReference>
<evidence type="ECO:0000256" key="1">
    <source>
        <dbReference type="SAM" id="Phobius"/>
    </source>
</evidence>
<name>A0AA39G6L9_MICHY</name>
<proteinExistence type="predicted"/>
<dbReference type="InterPro" id="IPR017850">
    <property type="entry name" value="Alkaline_phosphatase_core_sf"/>
</dbReference>
<dbReference type="CDD" id="cd16018">
    <property type="entry name" value="Enpp"/>
    <property type="match status" value="1"/>
</dbReference>
<evidence type="ECO:0000313" key="4">
    <source>
        <dbReference type="Proteomes" id="UP001168972"/>
    </source>
</evidence>
<keyword evidence="4" id="KW-1185">Reference proteome</keyword>
<dbReference type="PANTHER" id="PTHR10151">
    <property type="entry name" value="ECTONUCLEOTIDE PYROPHOSPHATASE/PHOSPHODIESTERASE"/>
    <property type="match status" value="1"/>
</dbReference>
<feature type="transmembrane region" description="Helical" evidence="1">
    <location>
        <begin position="424"/>
        <end position="446"/>
    </location>
</feature>
<keyword evidence="1" id="KW-1133">Transmembrane helix</keyword>
<protein>
    <submittedName>
        <fullName evidence="3">Uncharacterized protein</fullName>
    </submittedName>
</protein>
<dbReference type="Proteomes" id="UP001168972">
    <property type="component" value="Unassembled WGS sequence"/>
</dbReference>
<sequence>MKLFIIIICLLASINEIFMVSSYPKLLVVSYDAFRHDYFQRNFTPFMKHLKKEGTDVDYMINAFVTKTLPNHHTIATGFYVETHGVLENMILTADNKIIKLTSELFQYNKNILPIWTINEMANKKRHSGSMMWPGGEFEYNGINATFADPLNISMSWQARADRVLSWFLHPNEPINFAILYIEEPDFHAHGLGTQHPRVNDILMKLDNFTKYIHDRLMEKNLTDVNVIHLSDHGMVDVKISHIINITNYINESECKIVATANSIFVNPHPGKEEMVYKKLHDAAIKTSAFSVYRKNEIPERYHYSKTERMSLIFVIAKSEYAFQYLRNSFPYYEKTFNITINNQSLFGIHGYDNEDPNMHPMFFARGPAFKSNCKLEPFHNVDLYPLFCNILDLECAETNGTLNAFKKCLKSFPNNDVPYSEPMLIAVLVAMGIVGTISILTTLYLRRKRQREEILYRRILDDARMEQLWDEHQDVEHMWH</sequence>
<dbReference type="Gene3D" id="3.30.1360.180">
    <property type="match status" value="1"/>
</dbReference>
<feature type="signal peptide" evidence="2">
    <location>
        <begin position="1"/>
        <end position="19"/>
    </location>
</feature>
<feature type="chain" id="PRO_5041269153" evidence="2">
    <location>
        <begin position="20"/>
        <end position="481"/>
    </location>
</feature>
<accession>A0AA39G6L9</accession>
<comment type="caution">
    <text evidence="3">The sequence shown here is derived from an EMBL/GenBank/DDBJ whole genome shotgun (WGS) entry which is preliminary data.</text>
</comment>
<dbReference type="SUPFAM" id="SSF53649">
    <property type="entry name" value="Alkaline phosphatase-like"/>
    <property type="match status" value="1"/>
</dbReference>
<organism evidence="3 4">
    <name type="scientific">Microctonus hyperodae</name>
    <name type="common">Parasitoid wasp</name>
    <dbReference type="NCBI Taxonomy" id="165561"/>
    <lineage>
        <taxon>Eukaryota</taxon>
        <taxon>Metazoa</taxon>
        <taxon>Ecdysozoa</taxon>
        <taxon>Arthropoda</taxon>
        <taxon>Hexapoda</taxon>
        <taxon>Insecta</taxon>
        <taxon>Pterygota</taxon>
        <taxon>Neoptera</taxon>
        <taxon>Endopterygota</taxon>
        <taxon>Hymenoptera</taxon>
        <taxon>Apocrita</taxon>
        <taxon>Ichneumonoidea</taxon>
        <taxon>Braconidae</taxon>
        <taxon>Euphorinae</taxon>
        <taxon>Microctonus</taxon>
    </lineage>
</organism>
<dbReference type="GO" id="GO:0016787">
    <property type="term" value="F:hydrolase activity"/>
    <property type="evidence" value="ECO:0007669"/>
    <property type="project" value="UniProtKB-ARBA"/>
</dbReference>
<dbReference type="Pfam" id="PF01663">
    <property type="entry name" value="Phosphodiest"/>
    <property type="match status" value="1"/>
</dbReference>
<keyword evidence="1" id="KW-0472">Membrane</keyword>
<keyword evidence="1" id="KW-0812">Transmembrane</keyword>
<keyword evidence="2" id="KW-0732">Signal</keyword>
<dbReference type="PANTHER" id="PTHR10151:SF120">
    <property type="entry name" value="BIS(5'-ADENOSYL)-TRIPHOSPHATASE"/>
    <property type="match status" value="1"/>
</dbReference>
<dbReference type="Gene3D" id="3.40.720.10">
    <property type="entry name" value="Alkaline Phosphatase, subunit A"/>
    <property type="match status" value="1"/>
</dbReference>
<dbReference type="AlphaFoldDB" id="A0AA39G6L9"/>
<dbReference type="EMBL" id="JAQQBR010000001">
    <property type="protein sequence ID" value="KAK0182323.1"/>
    <property type="molecule type" value="Genomic_DNA"/>
</dbReference>
<evidence type="ECO:0000313" key="3">
    <source>
        <dbReference type="EMBL" id="KAK0182323.1"/>
    </source>
</evidence>
<reference evidence="3" key="1">
    <citation type="journal article" date="2023" name="bioRxiv">
        <title>Scaffold-level genome assemblies of two parasitoid biocontrol wasps reveal the parthenogenesis mechanism and an associated novel virus.</title>
        <authorList>
            <person name="Inwood S."/>
            <person name="Skelly J."/>
            <person name="Guhlin J."/>
            <person name="Harrop T."/>
            <person name="Goldson S."/>
            <person name="Dearden P."/>
        </authorList>
    </citation>
    <scope>NUCLEOTIDE SEQUENCE</scope>
    <source>
        <strain evidence="3">Lincoln</strain>
        <tissue evidence="3">Whole body</tissue>
    </source>
</reference>
<gene>
    <name evidence="3" type="ORF">PV327_000474</name>
</gene>
<evidence type="ECO:0000256" key="2">
    <source>
        <dbReference type="SAM" id="SignalP"/>
    </source>
</evidence>